<feature type="non-terminal residue" evidence="1">
    <location>
        <position position="1"/>
    </location>
</feature>
<dbReference type="InterPro" id="IPR006230">
    <property type="entry name" value="MutL"/>
</dbReference>
<dbReference type="AlphaFoldDB" id="X1Q7B9"/>
<gene>
    <name evidence="1" type="ORF">S06H3_61206</name>
</gene>
<accession>X1Q7B9</accession>
<name>X1Q7B9_9ZZZZ</name>
<organism evidence="1">
    <name type="scientific">marine sediment metagenome</name>
    <dbReference type="NCBI Taxonomy" id="412755"/>
    <lineage>
        <taxon>unclassified sequences</taxon>
        <taxon>metagenomes</taxon>
        <taxon>ecological metagenomes</taxon>
    </lineage>
</organism>
<protein>
    <submittedName>
        <fullName evidence="1">Uncharacterized protein</fullName>
    </submittedName>
</protein>
<evidence type="ECO:0000313" key="1">
    <source>
        <dbReference type="EMBL" id="GAI50656.1"/>
    </source>
</evidence>
<dbReference type="Pfam" id="PF13941">
    <property type="entry name" value="MutL"/>
    <property type="match status" value="1"/>
</dbReference>
<dbReference type="EMBL" id="BARV01040085">
    <property type="protein sequence ID" value="GAI50656.1"/>
    <property type="molecule type" value="Genomic_DNA"/>
</dbReference>
<sequence length="59" mass="6311">LAGGTDGGTVSHVVELAELIKSADPKARLGVTYKLPIVYAGNVMARPHIKKLLEETLRI</sequence>
<comment type="caution">
    <text evidence="1">The sequence shown here is derived from an EMBL/GenBank/DDBJ whole genome shotgun (WGS) entry which is preliminary data.</text>
</comment>
<proteinExistence type="predicted"/>
<reference evidence="1" key="1">
    <citation type="journal article" date="2014" name="Front. Microbiol.">
        <title>High frequency of phylogenetically diverse reductive dehalogenase-homologous genes in deep subseafloor sedimentary metagenomes.</title>
        <authorList>
            <person name="Kawai M."/>
            <person name="Futagami T."/>
            <person name="Toyoda A."/>
            <person name="Takaki Y."/>
            <person name="Nishi S."/>
            <person name="Hori S."/>
            <person name="Arai W."/>
            <person name="Tsubouchi T."/>
            <person name="Morono Y."/>
            <person name="Uchiyama I."/>
            <person name="Ito T."/>
            <person name="Fujiyama A."/>
            <person name="Inagaki F."/>
            <person name="Takami H."/>
        </authorList>
    </citation>
    <scope>NUCLEOTIDE SEQUENCE</scope>
    <source>
        <strain evidence="1">Expedition CK06-06</strain>
    </source>
</reference>